<keyword evidence="2" id="KW-1185">Reference proteome</keyword>
<organism evidence="1 2">
    <name type="scientific">Trifolium pratense</name>
    <name type="common">Red clover</name>
    <dbReference type="NCBI Taxonomy" id="57577"/>
    <lineage>
        <taxon>Eukaryota</taxon>
        <taxon>Viridiplantae</taxon>
        <taxon>Streptophyta</taxon>
        <taxon>Embryophyta</taxon>
        <taxon>Tracheophyta</taxon>
        <taxon>Spermatophyta</taxon>
        <taxon>Magnoliopsida</taxon>
        <taxon>eudicotyledons</taxon>
        <taxon>Gunneridae</taxon>
        <taxon>Pentapetalae</taxon>
        <taxon>rosids</taxon>
        <taxon>fabids</taxon>
        <taxon>Fabales</taxon>
        <taxon>Fabaceae</taxon>
        <taxon>Papilionoideae</taxon>
        <taxon>50 kb inversion clade</taxon>
        <taxon>NPAAA clade</taxon>
        <taxon>Hologalegina</taxon>
        <taxon>IRL clade</taxon>
        <taxon>Trifolieae</taxon>
        <taxon>Trifolium</taxon>
    </lineage>
</organism>
<gene>
    <name evidence="1" type="ORF">MILVUS5_LOCUS5181</name>
</gene>
<dbReference type="EMBL" id="CASHSV030000002">
    <property type="protein sequence ID" value="CAJ2634215.1"/>
    <property type="molecule type" value="Genomic_DNA"/>
</dbReference>
<sequence>MLDSIFINGLQHEIQAEMKLYDYHDLADLMDIALLLEEKNEAKKGIANRDKGEWKDMGVLPWFRSPGEFNRERKGGAKTSLGGGEKSEIKNEGGKGKRLGPPELEERSKNGFSSEEEGEWEMKENKEEEVRGEMRTLQLSLQSREGLTTNKSFNVWAEKDGRKVMTLIDTRATSNFISAKLVKEVGIELEGAPIYVIEVRTGERMRNRGVCKELNFKILGVAFQQNIFLMELGGIEMVLGIDWLASLGDIEASFKKLILKWENEGNSFSIQGDPALCTMQTSWKVMMKTLQGEGYVIQYQPSMNDETDNTDRNRMGDHN</sequence>
<proteinExistence type="predicted"/>
<comment type="caution">
    <text evidence="1">The sequence shown here is derived from an EMBL/GenBank/DDBJ whole genome shotgun (WGS) entry which is preliminary data.</text>
</comment>
<reference evidence="1" key="1">
    <citation type="submission" date="2023-10" db="EMBL/GenBank/DDBJ databases">
        <authorList>
            <person name="Rodriguez Cubillos JULIANA M."/>
            <person name="De Vega J."/>
        </authorList>
    </citation>
    <scope>NUCLEOTIDE SEQUENCE</scope>
</reference>
<evidence type="ECO:0000313" key="2">
    <source>
        <dbReference type="Proteomes" id="UP001177021"/>
    </source>
</evidence>
<evidence type="ECO:0000313" key="1">
    <source>
        <dbReference type="EMBL" id="CAJ2634215.1"/>
    </source>
</evidence>
<name>A0ACB0IQG2_TRIPR</name>
<protein>
    <submittedName>
        <fullName evidence="1">Uncharacterized protein</fullName>
    </submittedName>
</protein>
<dbReference type="Proteomes" id="UP001177021">
    <property type="component" value="Unassembled WGS sequence"/>
</dbReference>
<accession>A0ACB0IQG2</accession>